<proteinExistence type="inferred from homology"/>
<dbReference type="Proteomes" id="UP001500740">
    <property type="component" value="Unassembled WGS sequence"/>
</dbReference>
<protein>
    <submittedName>
        <fullName evidence="7">Transcription antiterminator LytR</fullName>
    </submittedName>
</protein>
<gene>
    <name evidence="7" type="primary">lytR</name>
    <name evidence="7" type="ORF">GCM10008935_25350</name>
</gene>
<evidence type="ECO:0000256" key="2">
    <source>
        <dbReference type="ARBA" id="ARBA00022692"/>
    </source>
</evidence>
<sequence length="313" mass="35343">MSSRMEKKKKTKGKRKGLKITLSIIGVLVLLIGGYGLYLYNQLSDTVSSMYTPLESDQEKREEVENRLQDRDTINVLLLGIDSREGDTGRSDTIVFASLNPDTNEMLMFSIPRDTRVEIPGRGMDKINHAYAFGGSDLAVQSVENFLDTTIHFYSHVNMEGLQDGVDALGGVSVNNNMAFTQGGYEFPEGELHLSGSEALEFSRMRSEDPRGDLGRNDRQQMIIDAMVQEVMSFDSFTRIDNVLEAAGDNVETNMQMNEMRQLFMNYRGTRDETVREEISGSGDRIDGIWYYIVSGEERNRIQNVINNHMEAN</sequence>
<dbReference type="PANTHER" id="PTHR33392:SF6">
    <property type="entry name" value="POLYISOPRENYL-TEICHOIC ACID--PEPTIDOGLYCAN TEICHOIC ACID TRANSFERASE TAGU"/>
    <property type="match status" value="1"/>
</dbReference>
<dbReference type="Pfam" id="PF03816">
    <property type="entry name" value="LytR_cpsA_psr"/>
    <property type="match status" value="1"/>
</dbReference>
<comment type="similarity">
    <text evidence="1">Belongs to the LytR/CpsA/Psr (LCP) family.</text>
</comment>
<organism evidence="7 8">
    <name type="scientific">Alkalibacillus silvisoli</name>
    <dbReference type="NCBI Taxonomy" id="392823"/>
    <lineage>
        <taxon>Bacteria</taxon>
        <taxon>Bacillati</taxon>
        <taxon>Bacillota</taxon>
        <taxon>Bacilli</taxon>
        <taxon>Bacillales</taxon>
        <taxon>Bacillaceae</taxon>
        <taxon>Alkalibacillus</taxon>
    </lineage>
</organism>
<dbReference type="NCBIfam" id="TIGR00350">
    <property type="entry name" value="lytR_cpsA_psr"/>
    <property type="match status" value="1"/>
</dbReference>
<keyword evidence="4 5" id="KW-1133">Transmembrane helix</keyword>
<evidence type="ECO:0000256" key="3">
    <source>
        <dbReference type="ARBA" id="ARBA00022968"/>
    </source>
</evidence>
<dbReference type="Gene3D" id="3.40.630.190">
    <property type="entry name" value="LCP protein"/>
    <property type="match status" value="1"/>
</dbReference>
<feature type="domain" description="Cell envelope-related transcriptional attenuator" evidence="6">
    <location>
        <begin position="90"/>
        <end position="231"/>
    </location>
</feature>
<accession>A0ABP3K3W0</accession>
<reference evidence="8" key="1">
    <citation type="journal article" date="2019" name="Int. J. Syst. Evol. Microbiol.">
        <title>The Global Catalogue of Microorganisms (GCM) 10K type strain sequencing project: providing services to taxonomists for standard genome sequencing and annotation.</title>
        <authorList>
            <consortium name="The Broad Institute Genomics Platform"/>
            <consortium name="The Broad Institute Genome Sequencing Center for Infectious Disease"/>
            <person name="Wu L."/>
            <person name="Ma J."/>
        </authorList>
    </citation>
    <scope>NUCLEOTIDE SEQUENCE [LARGE SCALE GENOMIC DNA]</scope>
    <source>
        <strain evidence="8">JCM 14193</strain>
    </source>
</reference>
<comment type="caution">
    <text evidence="7">The sequence shown here is derived from an EMBL/GenBank/DDBJ whole genome shotgun (WGS) entry which is preliminary data.</text>
</comment>
<dbReference type="InterPro" id="IPR004474">
    <property type="entry name" value="LytR_CpsA_psr"/>
</dbReference>
<name>A0ABP3K3W0_9BACI</name>
<keyword evidence="8" id="KW-1185">Reference proteome</keyword>
<dbReference type="EMBL" id="BAAACZ010000024">
    <property type="protein sequence ID" value="GAA0468435.1"/>
    <property type="molecule type" value="Genomic_DNA"/>
</dbReference>
<keyword evidence="5" id="KW-0472">Membrane</keyword>
<dbReference type="PANTHER" id="PTHR33392">
    <property type="entry name" value="POLYISOPRENYL-TEICHOIC ACID--PEPTIDOGLYCAN TEICHOIC ACID TRANSFERASE TAGU"/>
    <property type="match status" value="1"/>
</dbReference>
<feature type="transmembrane region" description="Helical" evidence="5">
    <location>
        <begin position="20"/>
        <end position="40"/>
    </location>
</feature>
<keyword evidence="2 5" id="KW-0812">Transmembrane</keyword>
<evidence type="ECO:0000256" key="5">
    <source>
        <dbReference type="SAM" id="Phobius"/>
    </source>
</evidence>
<evidence type="ECO:0000313" key="7">
    <source>
        <dbReference type="EMBL" id="GAA0468435.1"/>
    </source>
</evidence>
<dbReference type="InterPro" id="IPR050922">
    <property type="entry name" value="LytR/CpsA/Psr_CW_biosynth"/>
</dbReference>
<keyword evidence="3" id="KW-0735">Signal-anchor</keyword>
<evidence type="ECO:0000256" key="4">
    <source>
        <dbReference type="ARBA" id="ARBA00022989"/>
    </source>
</evidence>
<evidence type="ECO:0000256" key="1">
    <source>
        <dbReference type="ARBA" id="ARBA00006068"/>
    </source>
</evidence>
<evidence type="ECO:0000259" key="6">
    <source>
        <dbReference type="Pfam" id="PF03816"/>
    </source>
</evidence>
<evidence type="ECO:0000313" key="8">
    <source>
        <dbReference type="Proteomes" id="UP001500740"/>
    </source>
</evidence>
<dbReference type="RefSeq" id="WP_343784106.1">
    <property type="nucleotide sequence ID" value="NZ_BAAACZ010000024.1"/>
</dbReference>